<evidence type="ECO:0000313" key="1">
    <source>
        <dbReference type="EMBL" id="KAG2298088.1"/>
    </source>
</evidence>
<name>A0A8X7RYW8_BRACI</name>
<proteinExistence type="predicted"/>
<comment type="caution">
    <text evidence="1">The sequence shown here is derived from an EMBL/GenBank/DDBJ whole genome shotgun (WGS) entry which is preliminary data.</text>
</comment>
<dbReference type="Proteomes" id="UP000886595">
    <property type="component" value="Unassembled WGS sequence"/>
</dbReference>
<accession>A0A8X7RYW8</accession>
<organism evidence="1 2">
    <name type="scientific">Brassica carinata</name>
    <name type="common">Ethiopian mustard</name>
    <name type="synonym">Abyssinian cabbage</name>
    <dbReference type="NCBI Taxonomy" id="52824"/>
    <lineage>
        <taxon>Eukaryota</taxon>
        <taxon>Viridiplantae</taxon>
        <taxon>Streptophyta</taxon>
        <taxon>Embryophyta</taxon>
        <taxon>Tracheophyta</taxon>
        <taxon>Spermatophyta</taxon>
        <taxon>Magnoliopsida</taxon>
        <taxon>eudicotyledons</taxon>
        <taxon>Gunneridae</taxon>
        <taxon>Pentapetalae</taxon>
        <taxon>rosids</taxon>
        <taxon>malvids</taxon>
        <taxon>Brassicales</taxon>
        <taxon>Brassicaceae</taxon>
        <taxon>Brassiceae</taxon>
        <taxon>Brassica</taxon>
    </lineage>
</organism>
<keyword evidence="2" id="KW-1185">Reference proteome</keyword>
<sequence>MRSKYQDFTTPCNENHNKNTAELLIGHNENIDDSEAENTCKAFRGDTSCAKSPFLRKSSSAAGLTATVAKEPENVLGNGIGYGHEFDTMDIKNQVHLLSMLEEYNLLRQ</sequence>
<reference evidence="1 2" key="1">
    <citation type="submission" date="2020-02" db="EMBL/GenBank/DDBJ databases">
        <authorList>
            <person name="Ma Q."/>
            <person name="Huang Y."/>
            <person name="Song X."/>
            <person name="Pei D."/>
        </authorList>
    </citation>
    <scope>NUCLEOTIDE SEQUENCE [LARGE SCALE GENOMIC DNA]</scope>
    <source>
        <strain evidence="1">Sxm20200214</strain>
        <tissue evidence="1">Leaf</tissue>
    </source>
</reference>
<protein>
    <submittedName>
        <fullName evidence="1">Uncharacterized protein</fullName>
    </submittedName>
</protein>
<evidence type="ECO:0000313" key="2">
    <source>
        <dbReference type="Proteomes" id="UP000886595"/>
    </source>
</evidence>
<dbReference type="AlphaFoldDB" id="A0A8X7RYW8"/>
<dbReference type="EMBL" id="JAAMPC010000008">
    <property type="protein sequence ID" value="KAG2298088.1"/>
    <property type="molecule type" value="Genomic_DNA"/>
</dbReference>
<gene>
    <name evidence="1" type="ORF">Bca52824_034560</name>
</gene>